<feature type="region of interest" description="Disordered" evidence="1">
    <location>
        <begin position="1"/>
        <end position="20"/>
    </location>
</feature>
<accession>A0A397GI86</accession>
<reference evidence="2" key="1">
    <citation type="submission" date="2018-08" db="EMBL/GenBank/DDBJ databases">
        <title>Draft genome sequence of azole-resistant Aspergillus thermomutatus (Neosartorya pseudofischeri) strain HMR AF 39, isolated from a human nasal aspirate.</title>
        <authorList>
            <person name="Parent-Michaud M."/>
            <person name="Dufresne P.J."/>
            <person name="Fournier E."/>
            <person name="Martineau C."/>
            <person name="Moreira S."/>
            <person name="Perkins V."/>
            <person name="De Repentigny L."/>
            <person name="Dufresne S.F."/>
        </authorList>
    </citation>
    <scope>NUCLEOTIDE SEQUENCE [LARGE SCALE GENOMIC DNA]</scope>
    <source>
        <strain evidence="2">HMR AF 39</strain>
    </source>
</reference>
<name>A0A397GI86_ASPTH</name>
<dbReference type="RefSeq" id="XP_026612804.1">
    <property type="nucleotide sequence ID" value="XM_026759899.1"/>
</dbReference>
<evidence type="ECO:0000256" key="1">
    <source>
        <dbReference type="SAM" id="MobiDB-lite"/>
    </source>
</evidence>
<dbReference type="OrthoDB" id="5396831at2759"/>
<sequence length="173" mass="18986">MAPQQDPSQEIGSRHPFSGAGSHNPLNPQLPILLPSLPVLDYSLLSTFLEQADFQAIQMKRNGTAFFSQAGIWFIIDQSGLDTGQILVVDFKPNEGVANLTQLRLWYLTEYGSASAGPPGSDKATTRIRLGRLGGRELWTREIDRNAPGYPALEAQGRESAFDLVNLRSVCED</sequence>
<gene>
    <name evidence="2" type="ORF">CDV56_106280</name>
</gene>
<evidence type="ECO:0000313" key="3">
    <source>
        <dbReference type="Proteomes" id="UP000215305"/>
    </source>
</evidence>
<dbReference type="GeneID" id="38128254"/>
<comment type="caution">
    <text evidence="2">The sequence shown here is derived from an EMBL/GenBank/DDBJ whole genome shotgun (WGS) entry which is preliminary data.</text>
</comment>
<feature type="compositionally biased region" description="Polar residues" evidence="1">
    <location>
        <begin position="1"/>
        <end position="11"/>
    </location>
</feature>
<proteinExistence type="predicted"/>
<dbReference type="AlphaFoldDB" id="A0A397GI86"/>
<protein>
    <submittedName>
        <fullName evidence="2">Uncharacterized protein</fullName>
    </submittedName>
</protein>
<dbReference type="EMBL" id="NKHU02000157">
    <property type="protein sequence ID" value="RHZ50672.1"/>
    <property type="molecule type" value="Genomic_DNA"/>
</dbReference>
<evidence type="ECO:0000313" key="2">
    <source>
        <dbReference type="EMBL" id="RHZ50672.1"/>
    </source>
</evidence>
<dbReference type="Proteomes" id="UP000215305">
    <property type="component" value="Unassembled WGS sequence"/>
</dbReference>
<keyword evidence="3" id="KW-1185">Reference proteome</keyword>
<dbReference type="VEuPathDB" id="FungiDB:CDV56_106280"/>
<organism evidence="2 3">
    <name type="scientific">Aspergillus thermomutatus</name>
    <name type="common">Neosartorya pseudofischeri</name>
    <dbReference type="NCBI Taxonomy" id="41047"/>
    <lineage>
        <taxon>Eukaryota</taxon>
        <taxon>Fungi</taxon>
        <taxon>Dikarya</taxon>
        <taxon>Ascomycota</taxon>
        <taxon>Pezizomycotina</taxon>
        <taxon>Eurotiomycetes</taxon>
        <taxon>Eurotiomycetidae</taxon>
        <taxon>Eurotiales</taxon>
        <taxon>Aspergillaceae</taxon>
        <taxon>Aspergillus</taxon>
        <taxon>Aspergillus subgen. Fumigati</taxon>
    </lineage>
</organism>